<evidence type="ECO:0000256" key="6">
    <source>
        <dbReference type="ARBA" id="ARBA00022989"/>
    </source>
</evidence>
<proteinExistence type="inferred from homology"/>
<evidence type="ECO:0000256" key="2">
    <source>
        <dbReference type="ARBA" id="ARBA00022475"/>
    </source>
</evidence>
<dbReference type="EMBL" id="OZ034824">
    <property type="protein sequence ID" value="CAL1674356.1"/>
    <property type="molecule type" value="Genomic_DNA"/>
</dbReference>
<dbReference type="GO" id="GO:0004984">
    <property type="term" value="F:olfactory receptor activity"/>
    <property type="evidence" value="ECO:0007669"/>
    <property type="project" value="InterPro"/>
</dbReference>
<comment type="subcellular location">
    <subcellularLocation>
        <location evidence="1 10">Cell membrane</location>
        <topology evidence="1 10">Multi-pass membrane protein</topology>
    </subcellularLocation>
</comment>
<feature type="transmembrane region" description="Helical" evidence="10">
    <location>
        <begin position="32"/>
        <end position="55"/>
    </location>
</feature>
<feature type="transmembrane region" description="Helical" evidence="10">
    <location>
        <begin position="259"/>
        <end position="283"/>
    </location>
</feature>
<evidence type="ECO:0000256" key="8">
    <source>
        <dbReference type="ARBA" id="ARBA00023170"/>
    </source>
</evidence>
<keyword evidence="4 10" id="KW-0812">Transmembrane</keyword>
<dbReference type="GO" id="GO:0005886">
    <property type="term" value="C:plasma membrane"/>
    <property type="evidence" value="ECO:0007669"/>
    <property type="project" value="UniProtKB-SubCell"/>
</dbReference>
<accession>A0AAV2N410</accession>
<evidence type="ECO:0000256" key="10">
    <source>
        <dbReference type="RuleBase" id="RU351113"/>
    </source>
</evidence>
<protein>
    <recommendedName>
        <fullName evidence="10">Odorant receptor</fullName>
    </recommendedName>
</protein>
<keyword evidence="2" id="KW-1003">Cell membrane</keyword>
<keyword evidence="9 10" id="KW-0807">Transducer</keyword>
<comment type="caution">
    <text evidence="10">Lacks conserved residue(s) required for the propagation of feature annotation.</text>
</comment>
<evidence type="ECO:0000313" key="11">
    <source>
        <dbReference type="EMBL" id="CAL1674356.1"/>
    </source>
</evidence>
<keyword evidence="6 10" id="KW-1133">Transmembrane helix</keyword>
<dbReference type="GO" id="GO:0005549">
    <property type="term" value="F:odorant binding"/>
    <property type="evidence" value="ECO:0007669"/>
    <property type="project" value="InterPro"/>
</dbReference>
<name>A0AAV2N410_9HYME</name>
<keyword evidence="3 10" id="KW-0716">Sensory transduction</keyword>
<dbReference type="PANTHER" id="PTHR21137:SF35">
    <property type="entry name" value="ODORANT RECEPTOR 19A-RELATED"/>
    <property type="match status" value="1"/>
</dbReference>
<feature type="transmembrane region" description="Helical" evidence="10">
    <location>
        <begin position="295"/>
        <end position="315"/>
    </location>
</feature>
<dbReference type="GO" id="GO:0007165">
    <property type="term" value="P:signal transduction"/>
    <property type="evidence" value="ECO:0007669"/>
    <property type="project" value="UniProtKB-KW"/>
</dbReference>
<evidence type="ECO:0000256" key="4">
    <source>
        <dbReference type="ARBA" id="ARBA00022692"/>
    </source>
</evidence>
<gene>
    <name evidence="11" type="ORF">LPLAT_LOCUS1040</name>
</gene>
<dbReference type="AlphaFoldDB" id="A0AAV2N410"/>
<dbReference type="PANTHER" id="PTHR21137">
    <property type="entry name" value="ODORANT RECEPTOR"/>
    <property type="match status" value="1"/>
</dbReference>
<evidence type="ECO:0000256" key="3">
    <source>
        <dbReference type="ARBA" id="ARBA00022606"/>
    </source>
</evidence>
<sequence>MKVENILSQVIEICLRIFGIWPDSSCVLLRRFYWIIALVIEQILQYQYIIIHFYSMEFFEVIIMLGETMAFSIVLIKFIIFWYKQRTFDRILTMMATDWEKCCSAEFSMFVTTCNAKLSRRFTNATVALYSMAVIFYSSNIVVKHTDDDKASNTSTRPLVMNMDLPFDLNRKYVYELIIIIQFVHLLLCSCASGLLNALLINLILHVGGQINILCEWLMEIFPLKEKRDLSLFMIKKIIKKHQQIIIFSEHIEDLYSNIALMLFVSDTLIICCLGFVMVASVGTPDAVKMIIRTLLFYFVVNLEAFTFCFAGEYLSTKSNSIGDAAYNSFWYESNSKDSRTIFFIIMRSQKQLTITIGKIRNLSLEQFSSVIKASASYISVLLAMS</sequence>
<evidence type="ECO:0000256" key="5">
    <source>
        <dbReference type="ARBA" id="ARBA00022725"/>
    </source>
</evidence>
<keyword evidence="8 10" id="KW-0675">Receptor</keyword>
<dbReference type="Proteomes" id="UP001497644">
    <property type="component" value="Chromosome 1"/>
</dbReference>
<evidence type="ECO:0000256" key="1">
    <source>
        <dbReference type="ARBA" id="ARBA00004651"/>
    </source>
</evidence>
<dbReference type="Pfam" id="PF02949">
    <property type="entry name" value="7tm_6"/>
    <property type="match status" value="1"/>
</dbReference>
<organism evidence="11 12">
    <name type="scientific">Lasius platythorax</name>
    <dbReference type="NCBI Taxonomy" id="488582"/>
    <lineage>
        <taxon>Eukaryota</taxon>
        <taxon>Metazoa</taxon>
        <taxon>Ecdysozoa</taxon>
        <taxon>Arthropoda</taxon>
        <taxon>Hexapoda</taxon>
        <taxon>Insecta</taxon>
        <taxon>Pterygota</taxon>
        <taxon>Neoptera</taxon>
        <taxon>Endopterygota</taxon>
        <taxon>Hymenoptera</taxon>
        <taxon>Apocrita</taxon>
        <taxon>Aculeata</taxon>
        <taxon>Formicoidea</taxon>
        <taxon>Formicidae</taxon>
        <taxon>Formicinae</taxon>
        <taxon>Lasius</taxon>
        <taxon>Lasius</taxon>
    </lineage>
</organism>
<feature type="transmembrane region" description="Helical" evidence="10">
    <location>
        <begin position="173"/>
        <end position="196"/>
    </location>
</feature>
<reference evidence="11 12" key="1">
    <citation type="submission" date="2024-04" db="EMBL/GenBank/DDBJ databases">
        <authorList>
            <consortium name="Molecular Ecology Group"/>
        </authorList>
    </citation>
    <scope>NUCLEOTIDE SEQUENCE [LARGE SCALE GENOMIC DNA]</scope>
</reference>
<evidence type="ECO:0000256" key="9">
    <source>
        <dbReference type="ARBA" id="ARBA00023224"/>
    </source>
</evidence>
<comment type="similarity">
    <text evidence="10">Belongs to the insect chemoreceptor superfamily. Heteromeric odorant receptor channel (TC 1.A.69) family.</text>
</comment>
<dbReference type="InterPro" id="IPR004117">
    <property type="entry name" value="7tm6_olfct_rcpt"/>
</dbReference>
<keyword evidence="7 10" id="KW-0472">Membrane</keyword>
<evidence type="ECO:0000313" key="12">
    <source>
        <dbReference type="Proteomes" id="UP001497644"/>
    </source>
</evidence>
<keyword evidence="5 10" id="KW-0552">Olfaction</keyword>
<keyword evidence="12" id="KW-1185">Reference proteome</keyword>
<evidence type="ECO:0000256" key="7">
    <source>
        <dbReference type="ARBA" id="ARBA00023136"/>
    </source>
</evidence>
<feature type="transmembrane region" description="Helical" evidence="10">
    <location>
        <begin position="61"/>
        <end position="83"/>
    </location>
</feature>